<accession>A0A179F3Q5</accession>
<dbReference type="Proteomes" id="UP000078240">
    <property type="component" value="Unassembled WGS sequence"/>
</dbReference>
<feature type="transmembrane region" description="Helical" evidence="7">
    <location>
        <begin position="201"/>
        <end position="226"/>
    </location>
</feature>
<dbReference type="InterPro" id="IPR036259">
    <property type="entry name" value="MFS_trans_sf"/>
</dbReference>
<dbReference type="EMBL" id="LSBH01000035">
    <property type="protein sequence ID" value="OAQ60057.1"/>
    <property type="molecule type" value="Genomic_DNA"/>
</dbReference>
<organism evidence="9 10">
    <name type="scientific">Purpureocillium lilacinum</name>
    <name type="common">Paecilomyces lilacinus</name>
    <dbReference type="NCBI Taxonomy" id="33203"/>
    <lineage>
        <taxon>Eukaryota</taxon>
        <taxon>Fungi</taxon>
        <taxon>Dikarya</taxon>
        <taxon>Ascomycota</taxon>
        <taxon>Pezizomycotina</taxon>
        <taxon>Sordariomycetes</taxon>
        <taxon>Hypocreomycetidae</taxon>
        <taxon>Hypocreales</taxon>
        <taxon>Ophiocordycipitaceae</taxon>
        <taxon>Purpureocillium</taxon>
    </lineage>
</organism>
<evidence type="ECO:0000313" key="9">
    <source>
        <dbReference type="EMBL" id="OAQ60057.1"/>
    </source>
</evidence>
<keyword evidence="5 7" id="KW-0472">Membrane</keyword>
<feature type="transmembrane region" description="Helical" evidence="7">
    <location>
        <begin position="427"/>
        <end position="448"/>
    </location>
</feature>
<feature type="region of interest" description="Disordered" evidence="6">
    <location>
        <begin position="57"/>
        <end position="76"/>
    </location>
</feature>
<keyword evidence="3 7" id="KW-0812">Transmembrane</keyword>
<feature type="transmembrane region" description="Helical" evidence="7">
    <location>
        <begin position="92"/>
        <end position="112"/>
    </location>
</feature>
<proteinExistence type="inferred from homology"/>
<dbReference type="GO" id="GO:0005351">
    <property type="term" value="F:carbohydrate:proton symporter activity"/>
    <property type="evidence" value="ECO:0007669"/>
    <property type="project" value="TreeGrafter"/>
</dbReference>
<feature type="transmembrane region" description="Helical" evidence="7">
    <location>
        <begin position="453"/>
        <end position="470"/>
    </location>
</feature>
<feature type="domain" description="Major facilitator superfamily (MFS) profile" evidence="8">
    <location>
        <begin position="99"/>
        <end position="551"/>
    </location>
</feature>
<feature type="transmembrane region" description="Helical" evidence="7">
    <location>
        <begin position="522"/>
        <end position="545"/>
    </location>
</feature>
<evidence type="ECO:0000256" key="2">
    <source>
        <dbReference type="ARBA" id="ARBA00010992"/>
    </source>
</evidence>
<feature type="transmembrane region" description="Helical" evidence="7">
    <location>
        <begin position="272"/>
        <end position="291"/>
    </location>
</feature>
<dbReference type="PANTHER" id="PTHR48022:SF5">
    <property type="entry name" value="ALPHA-GLUCOSIDES PERMEASE MPH2-RELATED"/>
    <property type="match status" value="1"/>
</dbReference>
<sequence>MAQSVRKDSTLDIDRIFDSAAVYRRRVSVTRSSHRESVSCENGLPINKDAVGGKAANQDYAPSPSDVSAGNERAKTASDHQQYMPMRYAVRYCYVAIFWAVLMAAPLITVGYETALVPSLFAYGAFQNVYRPINTKNIGDVPAEWQSGIVIASAASQLLGLCFAPYLVRRIGYPKSTAAALIVAGLVHLVLYWSPGAESKLALFLVGELFLGFPCGIFQAVVLPYVSDITPIRVKECVAAFINIFWLIGQLLAAGLLRGFSDIDDDLWGVRALILVQYAWLVPMTILAALAPESPVFLNRMGRDDDALAMLRRLYRSDPLFNEQNSLAMVTGINSHGVHGVQSSSSTGLLDCFKSPNLGRTEIALMVNLTQQLAGSTFTFFIVEILRRAGLSQGDALYVNIGVCLLCIAATIMSMVCLGIYGRRTLWLGGLAVQIVCLVLAGSLGFFIRSTGISWIVTTVLVLSAVAYNLTTGPVCYTITAEIPSARLSVATNSIARGVNVAFSIVNYILVPNLMEARPAGWGVGLPAALLWAGTSSVCFIWAWFRLPEMKDRTPAEIDHLSERKINARAWAST</sequence>
<dbReference type="InterPro" id="IPR020846">
    <property type="entry name" value="MFS_dom"/>
</dbReference>
<dbReference type="InterPro" id="IPR050360">
    <property type="entry name" value="MFS_Sugar_Transporters"/>
</dbReference>
<feature type="transmembrane region" description="Helical" evidence="7">
    <location>
        <begin position="238"/>
        <end position="260"/>
    </location>
</feature>
<gene>
    <name evidence="9" type="ORF">VFPBJ_11575</name>
</gene>
<dbReference type="Pfam" id="PF00083">
    <property type="entry name" value="Sugar_tr"/>
    <property type="match status" value="1"/>
</dbReference>
<feature type="transmembrane region" description="Helical" evidence="7">
    <location>
        <begin position="490"/>
        <end position="510"/>
    </location>
</feature>
<comment type="subcellular location">
    <subcellularLocation>
        <location evidence="1">Membrane</location>
        <topology evidence="1">Multi-pass membrane protein</topology>
    </subcellularLocation>
</comment>
<evidence type="ECO:0000256" key="5">
    <source>
        <dbReference type="ARBA" id="ARBA00023136"/>
    </source>
</evidence>
<dbReference type="AlphaFoldDB" id="A0A179F3Q5"/>
<protein>
    <submittedName>
        <fullName evidence="9">Trehalose transport-related protein</fullName>
    </submittedName>
</protein>
<feature type="transmembrane region" description="Helical" evidence="7">
    <location>
        <begin position="178"/>
        <end position="195"/>
    </location>
</feature>
<evidence type="ECO:0000256" key="6">
    <source>
        <dbReference type="SAM" id="MobiDB-lite"/>
    </source>
</evidence>
<evidence type="ECO:0000256" key="4">
    <source>
        <dbReference type="ARBA" id="ARBA00022989"/>
    </source>
</evidence>
<name>A0A179F3Q5_PURLI</name>
<evidence type="ECO:0000256" key="7">
    <source>
        <dbReference type="SAM" id="Phobius"/>
    </source>
</evidence>
<feature type="transmembrane region" description="Helical" evidence="7">
    <location>
        <begin position="397"/>
        <end position="421"/>
    </location>
</feature>
<evidence type="ECO:0000256" key="1">
    <source>
        <dbReference type="ARBA" id="ARBA00004141"/>
    </source>
</evidence>
<dbReference type="PANTHER" id="PTHR48022">
    <property type="entry name" value="PLASTIDIC GLUCOSE TRANSPORTER 4"/>
    <property type="match status" value="1"/>
</dbReference>
<reference evidence="9 10" key="1">
    <citation type="submission" date="2016-01" db="EMBL/GenBank/DDBJ databases">
        <title>Biosynthesis of antibiotic leucinostatins and their inhibition on Phytophthora in bio-control Purpureocillium lilacinum.</title>
        <authorList>
            <person name="Wang G."/>
            <person name="Liu Z."/>
            <person name="Lin R."/>
            <person name="Li E."/>
            <person name="Mao Z."/>
            <person name="Ling J."/>
            <person name="Yin W."/>
            <person name="Xie B."/>
        </authorList>
    </citation>
    <scope>NUCLEOTIDE SEQUENCE [LARGE SCALE GENOMIC DNA]</scope>
    <source>
        <strain evidence="9">PLBJ-1</strain>
    </source>
</reference>
<comment type="caution">
    <text evidence="9">The sequence shown here is derived from an EMBL/GenBank/DDBJ whole genome shotgun (WGS) entry which is preliminary data.</text>
</comment>
<dbReference type="GO" id="GO:0016020">
    <property type="term" value="C:membrane"/>
    <property type="evidence" value="ECO:0007669"/>
    <property type="project" value="UniProtKB-SubCell"/>
</dbReference>
<dbReference type="InterPro" id="IPR005828">
    <property type="entry name" value="MFS_sugar_transport-like"/>
</dbReference>
<dbReference type="PROSITE" id="PS50850">
    <property type="entry name" value="MFS"/>
    <property type="match status" value="1"/>
</dbReference>
<evidence type="ECO:0000313" key="10">
    <source>
        <dbReference type="Proteomes" id="UP000078240"/>
    </source>
</evidence>
<evidence type="ECO:0000256" key="3">
    <source>
        <dbReference type="ARBA" id="ARBA00022692"/>
    </source>
</evidence>
<keyword evidence="4 7" id="KW-1133">Transmembrane helix</keyword>
<evidence type="ECO:0000259" key="8">
    <source>
        <dbReference type="PROSITE" id="PS50850"/>
    </source>
</evidence>
<comment type="similarity">
    <text evidence="2">Belongs to the major facilitator superfamily. Sugar transporter (TC 2.A.1.1) family.</text>
</comment>
<dbReference type="SUPFAM" id="SSF103473">
    <property type="entry name" value="MFS general substrate transporter"/>
    <property type="match status" value="1"/>
</dbReference>
<dbReference type="Gene3D" id="1.20.1250.20">
    <property type="entry name" value="MFS general substrate transporter like domains"/>
    <property type="match status" value="1"/>
</dbReference>